<dbReference type="PANTHER" id="PTHR33710:SF71">
    <property type="entry name" value="ENDONUCLEASE_EXONUCLEASE_PHOSPHATASE DOMAIN-CONTAINING PROTEIN"/>
    <property type="match status" value="1"/>
</dbReference>
<dbReference type="PANTHER" id="PTHR33710">
    <property type="entry name" value="BNAC02G09200D PROTEIN"/>
    <property type="match status" value="1"/>
</dbReference>
<keyword evidence="3" id="KW-1185">Reference proteome</keyword>
<evidence type="ECO:0000256" key="1">
    <source>
        <dbReference type="SAM" id="Coils"/>
    </source>
</evidence>
<keyword evidence="1" id="KW-0175">Coiled coil</keyword>
<dbReference type="EMBL" id="JABWDY010021166">
    <property type="protein sequence ID" value="KAF5192579.1"/>
    <property type="molecule type" value="Genomic_DNA"/>
</dbReference>
<proteinExistence type="predicted"/>
<name>A0A7J6W5C6_THATH</name>
<dbReference type="InterPro" id="IPR036691">
    <property type="entry name" value="Endo/exonu/phosph_ase_sf"/>
</dbReference>
<organism evidence="2 3">
    <name type="scientific">Thalictrum thalictroides</name>
    <name type="common">Rue-anemone</name>
    <name type="synonym">Anemone thalictroides</name>
    <dbReference type="NCBI Taxonomy" id="46969"/>
    <lineage>
        <taxon>Eukaryota</taxon>
        <taxon>Viridiplantae</taxon>
        <taxon>Streptophyta</taxon>
        <taxon>Embryophyta</taxon>
        <taxon>Tracheophyta</taxon>
        <taxon>Spermatophyta</taxon>
        <taxon>Magnoliopsida</taxon>
        <taxon>Ranunculales</taxon>
        <taxon>Ranunculaceae</taxon>
        <taxon>Thalictroideae</taxon>
        <taxon>Thalictrum</taxon>
    </lineage>
</organism>
<comment type="caution">
    <text evidence="2">The sequence shown here is derived from an EMBL/GenBank/DDBJ whole genome shotgun (WGS) entry which is preliminary data.</text>
</comment>
<dbReference type="AlphaFoldDB" id="A0A7J6W5C6"/>
<gene>
    <name evidence="2" type="ORF">FRX31_017835</name>
</gene>
<dbReference type="Gene3D" id="3.60.10.10">
    <property type="entry name" value="Endonuclease/exonuclease/phosphatase"/>
    <property type="match status" value="1"/>
</dbReference>
<reference evidence="2 3" key="1">
    <citation type="submission" date="2020-06" db="EMBL/GenBank/DDBJ databases">
        <title>Transcriptomic and genomic resources for Thalictrum thalictroides and T. hernandezii: Facilitating candidate gene discovery in an emerging model plant lineage.</title>
        <authorList>
            <person name="Arias T."/>
            <person name="Riano-Pachon D.M."/>
            <person name="Di Stilio V.S."/>
        </authorList>
    </citation>
    <scope>NUCLEOTIDE SEQUENCE [LARGE SCALE GENOMIC DNA]</scope>
    <source>
        <strain evidence="3">cv. WT478/WT964</strain>
        <tissue evidence="2">Leaves</tissue>
    </source>
</reference>
<dbReference type="Proteomes" id="UP000554482">
    <property type="component" value="Unassembled WGS sequence"/>
</dbReference>
<accession>A0A7J6W5C6</accession>
<sequence length="183" mass="21870">MVENLNLVDYPLHGAKFTWTNGGSLNQIDRFLATADWDNVFPQAKELAIARKVSDHRVVILDCTKFRKRSIPFRFEVMWFENSELLTLIENWWSSFHFTGSASYIWWNKIKSLKYKLRTWNQKVFGRVDQLIQAKTEEINFIDLEEENRQLSDEEEVTDEEEITKHVVDFFQRIFFVNQPLTI</sequence>
<evidence type="ECO:0000313" key="2">
    <source>
        <dbReference type="EMBL" id="KAF5192579.1"/>
    </source>
</evidence>
<protein>
    <submittedName>
        <fullName evidence="2">Uncharacterized protein</fullName>
    </submittedName>
</protein>
<feature type="coiled-coil region" evidence="1">
    <location>
        <begin position="134"/>
        <end position="164"/>
    </location>
</feature>
<evidence type="ECO:0000313" key="3">
    <source>
        <dbReference type="Proteomes" id="UP000554482"/>
    </source>
</evidence>
<dbReference type="OrthoDB" id="692400at2759"/>
<dbReference type="SUPFAM" id="SSF56219">
    <property type="entry name" value="DNase I-like"/>
    <property type="match status" value="1"/>
</dbReference>